<evidence type="ECO:0000313" key="2">
    <source>
        <dbReference type="EMBL" id="NVD28161.1"/>
    </source>
</evidence>
<dbReference type="Proteomes" id="UP000652427">
    <property type="component" value="Unassembled WGS sequence"/>
</dbReference>
<organism evidence="2 3">
    <name type="scientific">Parasphingorhabdus flavimaris</name>
    <dbReference type="NCBI Taxonomy" id="266812"/>
    <lineage>
        <taxon>Bacteria</taxon>
        <taxon>Pseudomonadati</taxon>
        <taxon>Pseudomonadota</taxon>
        <taxon>Alphaproteobacteria</taxon>
        <taxon>Sphingomonadales</taxon>
        <taxon>Sphingomonadaceae</taxon>
        <taxon>Parasphingorhabdus</taxon>
    </lineage>
</organism>
<proteinExistence type="predicted"/>
<dbReference type="RefSeq" id="WP_176279694.1">
    <property type="nucleotide sequence ID" value="NZ_JABWMH010000003.1"/>
</dbReference>
<keyword evidence="1" id="KW-0732">Signal</keyword>
<protein>
    <recommendedName>
        <fullName evidence="4">DUF3617 family protein</fullName>
    </recommendedName>
</protein>
<evidence type="ECO:0000256" key="1">
    <source>
        <dbReference type="SAM" id="SignalP"/>
    </source>
</evidence>
<feature type="signal peptide" evidence="1">
    <location>
        <begin position="1"/>
        <end position="21"/>
    </location>
</feature>
<reference evidence="2 3" key="1">
    <citation type="submission" date="2020-06" db="EMBL/GenBank/DDBJ databases">
        <authorList>
            <person name="Kim S.-J."/>
            <person name="Park S.-J."/>
        </authorList>
    </citation>
    <scope>NUCLEOTIDE SEQUENCE [LARGE SCALE GENOMIC DNA]</scope>
    <source>
        <strain evidence="2 3">SW-151</strain>
    </source>
</reference>
<name>A0ABX2N369_9SPHN</name>
<gene>
    <name evidence="2" type="ORF">HUO14_09620</name>
</gene>
<keyword evidence="3" id="KW-1185">Reference proteome</keyword>
<sequence>MRLQSTVIIASALTAGSLAFAAEKPSGDEISEIRAIGEPKSCITRSSIRSTDVIDDQTIDFEMRNGDIYRNKLPNKCGGLGFEEAFSYKTSTNRLCSVDIIHVLSQTGGQLDTRGACGLGKFQQIEKIPKAEGED</sequence>
<comment type="caution">
    <text evidence="2">The sequence shown here is derived from an EMBL/GenBank/DDBJ whole genome shotgun (WGS) entry which is preliminary data.</text>
</comment>
<feature type="chain" id="PRO_5046483002" description="DUF3617 family protein" evidence="1">
    <location>
        <begin position="22"/>
        <end position="135"/>
    </location>
</feature>
<evidence type="ECO:0000313" key="3">
    <source>
        <dbReference type="Proteomes" id="UP000652427"/>
    </source>
</evidence>
<dbReference type="EMBL" id="JABWMH010000003">
    <property type="protein sequence ID" value="NVD28161.1"/>
    <property type="molecule type" value="Genomic_DNA"/>
</dbReference>
<accession>A0ABX2N369</accession>
<evidence type="ECO:0008006" key="4">
    <source>
        <dbReference type="Google" id="ProtNLM"/>
    </source>
</evidence>